<dbReference type="STRING" id="626940.BHW43_02650"/>
<evidence type="ECO:0000256" key="10">
    <source>
        <dbReference type="ARBA" id="ARBA00022989"/>
    </source>
</evidence>
<dbReference type="NCBIfam" id="TIGR01427">
    <property type="entry name" value="PTS_IIC_fructo"/>
    <property type="match status" value="1"/>
</dbReference>
<dbReference type="Pfam" id="PF00359">
    <property type="entry name" value="PTS_EIIA_2"/>
    <property type="match status" value="1"/>
</dbReference>
<keyword evidence="8" id="KW-0598">Phosphotransferase system</keyword>
<dbReference type="InterPro" id="IPR036095">
    <property type="entry name" value="PTS_EIIB-like_sf"/>
</dbReference>
<comment type="subcellular location">
    <subcellularLocation>
        <location evidence="1">Cell inner membrane</location>
        <topology evidence="1">Multi-pass membrane protein</topology>
    </subcellularLocation>
    <subcellularLocation>
        <location evidence="2">Cytoplasm</location>
    </subcellularLocation>
</comment>
<dbReference type="Gene3D" id="3.40.50.2300">
    <property type="match status" value="1"/>
</dbReference>
<evidence type="ECO:0000256" key="11">
    <source>
        <dbReference type="ARBA" id="ARBA00023136"/>
    </source>
</evidence>
<dbReference type="RefSeq" id="WP_303679405.1">
    <property type="nucleotide sequence ID" value="NZ_MNTG01000005.1"/>
</dbReference>
<dbReference type="Pfam" id="PF02378">
    <property type="entry name" value="PTS_EIIC"/>
    <property type="match status" value="1"/>
</dbReference>
<feature type="transmembrane region" description="Helical" evidence="12">
    <location>
        <begin position="304"/>
        <end position="324"/>
    </location>
</feature>
<keyword evidence="10 12" id="KW-1133">Transmembrane helix</keyword>
<dbReference type="InterPro" id="IPR013011">
    <property type="entry name" value="PTS_EIIB_2"/>
</dbReference>
<dbReference type="AlphaFoldDB" id="A0A1Q6R966"/>
<dbReference type="GO" id="GO:0090563">
    <property type="term" value="F:protein-phosphocysteine-sugar phosphotransferase activity"/>
    <property type="evidence" value="ECO:0007669"/>
    <property type="project" value="TreeGrafter"/>
</dbReference>
<dbReference type="NCBIfam" id="TIGR00829">
    <property type="entry name" value="FRU"/>
    <property type="match status" value="1"/>
</dbReference>
<dbReference type="GO" id="GO:0005737">
    <property type="term" value="C:cytoplasm"/>
    <property type="evidence" value="ECO:0007669"/>
    <property type="project" value="UniProtKB-SubCell"/>
</dbReference>
<evidence type="ECO:0000313" key="17">
    <source>
        <dbReference type="Proteomes" id="UP000186777"/>
    </source>
</evidence>
<comment type="caution">
    <text evidence="16">The sequence shown here is derived from an EMBL/GenBank/DDBJ whole genome shotgun (WGS) entry which is preliminary data.</text>
</comment>
<evidence type="ECO:0000256" key="1">
    <source>
        <dbReference type="ARBA" id="ARBA00004429"/>
    </source>
</evidence>
<sequence>MKIVDLLKVESIDLKAQPKDKAAALENLITLMERGGNLLDKDEYRACVLRREEEGSTGIGEGIAIPHAKTSAVKAPGLAAMLVKDGVDFDSLDGEPAKLFFLIAAPDTKDNVHLDVLSHLSMLLMNDDFRSELLNASDAKKFLAVIDKYENEKFEDEEAEAPAAEPAKQRKVLAVTACPTGIAHTYMAAEALQEMAGKMGVAMKVETNGSGGVKNKLTAAEIEEAEGIIVAADKNVPVERFAGKPIIFVKVADGINKPKELIEEILSGNVPAYAGKGGSETTSDVADAEESLGRQIYKHLMNGVSHMLPFVIGGGILIALAFLFDMEFAGTAKFGSGTPLAAFFKNIGGLAFSMMMPILAGYIAMSIGERPALMLGIVGGFLAASGGSGFFGALFAGFIGGYLILALRKVFSVLPDSLEGLKPILLYPVIGLLLMGILMTYVINPPTAAFNQWLAGALAGMSTTSKVLMGFVLGAMMSIDFGGPLNKAAYVFGTASLAAADGSAVSSEIMAAVMIGGMVPPLAIALCTMLFKSKFTSKERQSGVTNFIMGLSFITEGAIPFAASDPLRVIPTCALGSGVAGALSMAFGCSVPAPHGGVFVFGVVQNWPMYFAALAAGSVLAAVLMGFVKKNVNE</sequence>
<name>A0A1Q6R966_9FIRM</name>
<feature type="domain" description="PTS EIIB type-2" evidence="14">
    <location>
        <begin position="170"/>
        <end position="267"/>
    </location>
</feature>
<evidence type="ECO:0000256" key="9">
    <source>
        <dbReference type="ARBA" id="ARBA00022692"/>
    </source>
</evidence>
<evidence type="ECO:0000259" key="13">
    <source>
        <dbReference type="PROSITE" id="PS51094"/>
    </source>
</evidence>
<dbReference type="PANTHER" id="PTHR30505">
    <property type="entry name" value="FRUCTOSE-LIKE PERMEASE"/>
    <property type="match status" value="1"/>
</dbReference>
<feature type="transmembrane region" description="Helical" evidence="12">
    <location>
        <begin position="607"/>
        <end position="628"/>
    </location>
</feature>
<evidence type="ECO:0000259" key="14">
    <source>
        <dbReference type="PROSITE" id="PS51099"/>
    </source>
</evidence>
<feature type="transmembrane region" description="Helical" evidence="12">
    <location>
        <begin position="455"/>
        <end position="477"/>
    </location>
</feature>
<dbReference type="SUPFAM" id="SSF55804">
    <property type="entry name" value="Phoshotransferase/anion transport protein"/>
    <property type="match status" value="1"/>
</dbReference>
<evidence type="ECO:0000256" key="8">
    <source>
        <dbReference type="ARBA" id="ARBA00022683"/>
    </source>
</evidence>
<feature type="transmembrane region" description="Helical" evidence="12">
    <location>
        <begin position="372"/>
        <end position="405"/>
    </location>
</feature>
<dbReference type="InterPro" id="IPR004715">
    <property type="entry name" value="PTS_IIA_fruc"/>
</dbReference>
<feature type="transmembrane region" description="Helical" evidence="12">
    <location>
        <begin position="425"/>
        <end position="443"/>
    </location>
</feature>
<keyword evidence="7" id="KW-0808">Transferase</keyword>
<dbReference type="InterPro" id="IPR016152">
    <property type="entry name" value="PTrfase/Anion_transptr"/>
</dbReference>
<dbReference type="PROSITE" id="PS51099">
    <property type="entry name" value="PTS_EIIB_TYPE_2"/>
    <property type="match status" value="1"/>
</dbReference>
<protein>
    <submittedName>
        <fullName evidence="16">PTS fructose transporter subunit IIC</fullName>
    </submittedName>
</protein>
<dbReference type="Pfam" id="PF02302">
    <property type="entry name" value="PTS_IIB"/>
    <property type="match status" value="1"/>
</dbReference>
<evidence type="ECO:0000256" key="12">
    <source>
        <dbReference type="SAM" id="Phobius"/>
    </source>
</evidence>
<dbReference type="Gene3D" id="3.40.930.10">
    <property type="entry name" value="Mannitol-specific EII, Chain A"/>
    <property type="match status" value="1"/>
</dbReference>
<evidence type="ECO:0000256" key="6">
    <source>
        <dbReference type="ARBA" id="ARBA00022597"/>
    </source>
</evidence>
<dbReference type="GO" id="GO:0009401">
    <property type="term" value="P:phosphoenolpyruvate-dependent sugar phosphotransferase system"/>
    <property type="evidence" value="ECO:0007669"/>
    <property type="project" value="UniProtKB-KW"/>
</dbReference>
<evidence type="ECO:0000256" key="4">
    <source>
        <dbReference type="ARBA" id="ARBA00022475"/>
    </source>
</evidence>
<keyword evidence="4" id="KW-1003">Cell membrane</keyword>
<dbReference type="PANTHER" id="PTHR30505:SF28">
    <property type="entry name" value="PTS SYSTEM 2-O-ALPHA-MANNOSYL-D-GLYCERATE-SPECIFIC EIIABC COMPONENT"/>
    <property type="match status" value="1"/>
</dbReference>
<dbReference type="Proteomes" id="UP000186777">
    <property type="component" value="Unassembled WGS sequence"/>
</dbReference>
<feature type="transmembrane region" description="Helical" evidence="12">
    <location>
        <begin position="543"/>
        <end position="563"/>
    </location>
</feature>
<dbReference type="InterPro" id="IPR006327">
    <property type="entry name" value="PTS_IIC_fruc"/>
</dbReference>
<feature type="domain" description="PTS EIIA type-2" evidence="13">
    <location>
        <begin position="5"/>
        <end position="149"/>
    </location>
</feature>
<evidence type="ECO:0000256" key="2">
    <source>
        <dbReference type="ARBA" id="ARBA00004496"/>
    </source>
</evidence>
<gene>
    <name evidence="16" type="ORF">BHW43_02650</name>
</gene>
<dbReference type="CDD" id="cd00211">
    <property type="entry name" value="PTS_IIA_fru"/>
    <property type="match status" value="1"/>
</dbReference>
<keyword evidence="5" id="KW-0597">Phosphoprotein</keyword>
<accession>A0A1Q6R966</accession>
<dbReference type="CDD" id="cd05569">
    <property type="entry name" value="PTS_IIB_fructose"/>
    <property type="match status" value="1"/>
</dbReference>
<evidence type="ECO:0000256" key="5">
    <source>
        <dbReference type="ARBA" id="ARBA00022553"/>
    </source>
</evidence>
<evidence type="ECO:0000256" key="3">
    <source>
        <dbReference type="ARBA" id="ARBA00022448"/>
    </source>
</evidence>
<dbReference type="NCBIfam" id="TIGR00848">
    <property type="entry name" value="fruA"/>
    <property type="match status" value="1"/>
</dbReference>
<keyword evidence="11 12" id="KW-0472">Membrane</keyword>
<feature type="transmembrane region" description="Helical" evidence="12">
    <location>
        <begin position="344"/>
        <end position="365"/>
    </location>
</feature>
<dbReference type="SUPFAM" id="SSF52794">
    <property type="entry name" value="PTS system IIB component-like"/>
    <property type="match status" value="1"/>
</dbReference>
<organism evidence="16 17">
    <name type="scientific">Phascolarctobacterium succinatutens</name>
    <dbReference type="NCBI Taxonomy" id="626940"/>
    <lineage>
        <taxon>Bacteria</taxon>
        <taxon>Bacillati</taxon>
        <taxon>Bacillota</taxon>
        <taxon>Negativicutes</taxon>
        <taxon>Acidaminococcales</taxon>
        <taxon>Acidaminococcaceae</taxon>
        <taxon>Phascolarctobacterium</taxon>
    </lineage>
</organism>
<dbReference type="PROSITE" id="PS00372">
    <property type="entry name" value="PTS_EIIA_TYPE_2_HIS"/>
    <property type="match status" value="1"/>
</dbReference>
<dbReference type="FunFam" id="3.40.50.2300:FF:000014">
    <property type="entry name" value="PTS system fructose-like transporter subunit IIB"/>
    <property type="match status" value="1"/>
</dbReference>
<dbReference type="FunFam" id="3.40.930.10:FF:000009">
    <property type="entry name" value="PTS system, fructose specific IIABC component"/>
    <property type="match status" value="1"/>
</dbReference>
<dbReference type="InterPro" id="IPR003501">
    <property type="entry name" value="PTS_EIIB_2/3"/>
</dbReference>
<dbReference type="GO" id="GO:0005886">
    <property type="term" value="C:plasma membrane"/>
    <property type="evidence" value="ECO:0007669"/>
    <property type="project" value="UniProtKB-SubCell"/>
</dbReference>
<dbReference type="GO" id="GO:0005351">
    <property type="term" value="F:carbohydrate:proton symporter activity"/>
    <property type="evidence" value="ECO:0007669"/>
    <property type="project" value="InterPro"/>
</dbReference>
<feature type="transmembrane region" description="Helical" evidence="12">
    <location>
        <begin position="509"/>
        <end position="531"/>
    </location>
</feature>
<dbReference type="InterPro" id="IPR002178">
    <property type="entry name" value="PTS_EIIA_type-2_dom"/>
</dbReference>
<dbReference type="InterPro" id="IPR003352">
    <property type="entry name" value="PTS_EIIC"/>
</dbReference>
<dbReference type="InterPro" id="IPR013014">
    <property type="entry name" value="PTS_EIIC_2"/>
</dbReference>
<reference evidence="16 17" key="1">
    <citation type="journal article" date="2016" name="Nat. Biotechnol.">
        <title>Measurement of bacterial replication rates in microbial communities.</title>
        <authorList>
            <person name="Brown C.T."/>
            <person name="Olm M.R."/>
            <person name="Thomas B.C."/>
            <person name="Banfield J.F."/>
        </authorList>
    </citation>
    <scope>NUCLEOTIDE SEQUENCE [LARGE SCALE GENOMIC DNA]</scope>
    <source>
        <strain evidence="16">46_33</strain>
    </source>
</reference>
<keyword evidence="3" id="KW-0813">Transport</keyword>
<feature type="domain" description="PTS EIIC type-2" evidence="15">
    <location>
        <begin position="296"/>
        <end position="634"/>
    </location>
</feature>
<dbReference type="EMBL" id="MNTG01000005">
    <property type="protein sequence ID" value="OLA38917.1"/>
    <property type="molecule type" value="Genomic_DNA"/>
</dbReference>
<keyword evidence="9 12" id="KW-0812">Transmembrane</keyword>
<dbReference type="InterPro" id="IPR050864">
    <property type="entry name" value="Bacterial_PTS_Sugar_Transport"/>
</dbReference>
<dbReference type="InterPro" id="IPR003353">
    <property type="entry name" value="PTS_IIB_fruc"/>
</dbReference>
<keyword evidence="6" id="KW-0762">Sugar transport</keyword>
<proteinExistence type="predicted"/>
<evidence type="ECO:0000259" key="15">
    <source>
        <dbReference type="PROSITE" id="PS51104"/>
    </source>
</evidence>
<evidence type="ECO:0000256" key="7">
    <source>
        <dbReference type="ARBA" id="ARBA00022679"/>
    </source>
</evidence>
<dbReference type="PROSITE" id="PS51104">
    <property type="entry name" value="PTS_EIIC_TYPE_2"/>
    <property type="match status" value="1"/>
</dbReference>
<evidence type="ECO:0000313" key="16">
    <source>
        <dbReference type="EMBL" id="OLA38917.1"/>
    </source>
</evidence>
<dbReference type="GO" id="GO:0022877">
    <property type="term" value="F:protein-N(PI)-phosphohistidine-fructose phosphotransferase system transporter activity"/>
    <property type="evidence" value="ECO:0007669"/>
    <property type="project" value="InterPro"/>
</dbReference>
<dbReference type="PROSITE" id="PS51094">
    <property type="entry name" value="PTS_EIIA_TYPE_2"/>
    <property type="match status" value="1"/>
</dbReference>